<dbReference type="Proteomes" id="UP001172102">
    <property type="component" value="Unassembled WGS sequence"/>
</dbReference>
<evidence type="ECO:0000313" key="3">
    <source>
        <dbReference type="EMBL" id="KAK0702401.1"/>
    </source>
</evidence>
<dbReference type="EMBL" id="JAUKUA010000009">
    <property type="protein sequence ID" value="KAK0702401.1"/>
    <property type="molecule type" value="Genomic_DNA"/>
</dbReference>
<evidence type="ECO:0000256" key="1">
    <source>
        <dbReference type="ARBA" id="ARBA00029464"/>
    </source>
</evidence>
<dbReference type="InterPro" id="IPR000073">
    <property type="entry name" value="AB_hydrolase_1"/>
</dbReference>
<organism evidence="3 4">
    <name type="scientific">Lasiosphaeris hirsuta</name>
    <dbReference type="NCBI Taxonomy" id="260670"/>
    <lineage>
        <taxon>Eukaryota</taxon>
        <taxon>Fungi</taxon>
        <taxon>Dikarya</taxon>
        <taxon>Ascomycota</taxon>
        <taxon>Pezizomycotina</taxon>
        <taxon>Sordariomycetes</taxon>
        <taxon>Sordariomycetidae</taxon>
        <taxon>Sordariales</taxon>
        <taxon>Lasiosphaeriaceae</taxon>
        <taxon>Lasiosphaeris</taxon>
    </lineage>
</organism>
<dbReference type="Gene3D" id="1.10.10.800">
    <property type="match status" value="1"/>
</dbReference>
<comment type="similarity">
    <text evidence="1">Belongs to the polyketide transferase af380 family.</text>
</comment>
<accession>A0AA39ZRS1</accession>
<dbReference type="GO" id="GO:0016787">
    <property type="term" value="F:hydrolase activity"/>
    <property type="evidence" value="ECO:0007669"/>
    <property type="project" value="UniProtKB-KW"/>
</dbReference>
<dbReference type="SUPFAM" id="SSF53474">
    <property type="entry name" value="alpha/beta-Hydrolases"/>
    <property type="match status" value="1"/>
</dbReference>
<feature type="domain" description="AB hydrolase-1" evidence="2">
    <location>
        <begin position="35"/>
        <end position="275"/>
    </location>
</feature>
<proteinExistence type="inferred from homology"/>
<evidence type="ECO:0000259" key="2">
    <source>
        <dbReference type="Pfam" id="PF12697"/>
    </source>
</evidence>
<keyword evidence="3" id="KW-0378">Hydrolase</keyword>
<dbReference type="PANTHER" id="PTHR47751">
    <property type="entry name" value="SUPERFAMILY HYDROLASE, PUTATIVE (AFU_ORTHOLOGUE AFUA_2G16580)-RELATED"/>
    <property type="match status" value="1"/>
</dbReference>
<sequence>MGYYEHVEFKTLDGLTLRGNLYPAKERGPAIILNPGFACVKEMFVPDVAEALQAANITALTYDPRTLGISDGEPRQDIDPVKAAEDYHDALTFLKGHALVDPGRIGYWGFSFAGMVSLTAAALDKRAKLVIAVCPLTVFEFPRDKWPRVLAKALQDRESQLRGNPPFYLPVLTERGENPAGFGVGTAKEDFNLILGAKTLAPTYENRTTIQTYYRIAAWQPHELAPFVSPTPTLLITPQNDQISLADNQRKLFDRLGSGPKRLHVVENKGHMDVLSGDDFPKVMGIMIDFVREHLG</sequence>
<dbReference type="Pfam" id="PF12697">
    <property type="entry name" value="Abhydrolase_6"/>
    <property type="match status" value="1"/>
</dbReference>
<keyword evidence="4" id="KW-1185">Reference proteome</keyword>
<name>A0AA39ZRS1_9PEZI</name>
<comment type="caution">
    <text evidence="3">The sequence shown here is derived from an EMBL/GenBank/DDBJ whole genome shotgun (WGS) entry which is preliminary data.</text>
</comment>
<dbReference type="InterPro" id="IPR029058">
    <property type="entry name" value="AB_hydrolase_fold"/>
</dbReference>
<dbReference type="PANTHER" id="PTHR47751:SF2">
    <property type="entry name" value="DLTD N-TERMINAL DOMAIN PROTEIN (AFU_ORTHOLOGUE AFUA_8G00380)-RELATED"/>
    <property type="match status" value="1"/>
</dbReference>
<reference evidence="3" key="1">
    <citation type="submission" date="2023-06" db="EMBL/GenBank/DDBJ databases">
        <title>Genome-scale phylogeny and comparative genomics of the fungal order Sordariales.</title>
        <authorList>
            <consortium name="Lawrence Berkeley National Laboratory"/>
            <person name="Hensen N."/>
            <person name="Bonometti L."/>
            <person name="Westerberg I."/>
            <person name="Brannstrom I.O."/>
            <person name="Guillou S."/>
            <person name="Cros-Aarteil S."/>
            <person name="Calhoun S."/>
            <person name="Haridas S."/>
            <person name="Kuo A."/>
            <person name="Mondo S."/>
            <person name="Pangilinan J."/>
            <person name="Riley R."/>
            <person name="Labutti K."/>
            <person name="Andreopoulos B."/>
            <person name="Lipzen A."/>
            <person name="Chen C."/>
            <person name="Yanf M."/>
            <person name="Daum C."/>
            <person name="Ng V."/>
            <person name="Clum A."/>
            <person name="Steindorff A."/>
            <person name="Ohm R."/>
            <person name="Martin F."/>
            <person name="Silar P."/>
            <person name="Natvig D."/>
            <person name="Lalanne C."/>
            <person name="Gautier V."/>
            <person name="Ament-Velasquez S.L."/>
            <person name="Kruys A."/>
            <person name="Hutchinson M.I."/>
            <person name="Powell A.J."/>
            <person name="Barry K."/>
            <person name="Miller A.N."/>
            <person name="Grigoriev I.V."/>
            <person name="Debuchy R."/>
            <person name="Gladieux P."/>
            <person name="Thoren M.H."/>
            <person name="Johannesson H."/>
        </authorList>
    </citation>
    <scope>NUCLEOTIDE SEQUENCE</scope>
    <source>
        <strain evidence="3">SMH4607-1</strain>
    </source>
</reference>
<evidence type="ECO:0000313" key="4">
    <source>
        <dbReference type="Proteomes" id="UP001172102"/>
    </source>
</evidence>
<gene>
    <name evidence="3" type="ORF">B0H67DRAFT_604663</name>
</gene>
<dbReference type="Gene3D" id="3.40.50.1820">
    <property type="entry name" value="alpha/beta hydrolase"/>
    <property type="match status" value="1"/>
</dbReference>
<dbReference type="AlphaFoldDB" id="A0AA39ZRS1"/>
<protein>
    <submittedName>
        <fullName evidence="3">Alpha/Beta hydrolase protein</fullName>
    </submittedName>
</protein>
<dbReference type="InterPro" id="IPR051411">
    <property type="entry name" value="Polyketide_trans_af380"/>
</dbReference>